<dbReference type="AlphaFoldDB" id="A0A1F6U3B6"/>
<feature type="domain" description="Histidine kinase" evidence="19">
    <location>
        <begin position="210"/>
        <end position="428"/>
    </location>
</feature>
<dbReference type="CDD" id="cd00082">
    <property type="entry name" value="HisKA"/>
    <property type="match status" value="1"/>
</dbReference>
<gene>
    <name evidence="20" type="ORF">A3A87_01615</name>
</gene>
<dbReference type="InterPro" id="IPR003594">
    <property type="entry name" value="HATPase_dom"/>
</dbReference>
<dbReference type="Pfam" id="PF00512">
    <property type="entry name" value="HisKA"/>
    <property type="match status" value="1"/>
</dbReference>
<evidence type="ECO:0000256" key="5">
    <source>
        <dbReference type="ARBA" id="ARBA00022448"/>
    </source>
</evidence>
<evidence type="ECO:0000256" key="12">
    <source>
        <dbReference type="ARBA" id="ARBA00022777"/>
    </source>
</evidence>
<keyword evidence="12 20" id="KW-0418">Kinase</keyword>
<evidence type="ECO:0000256" key="3">
    <source>
        <dbReference type="ARBA" id="ARBA00012438"/>
    </source>
</evidence>
<proteinExistence type="predicted"/>
<organism evidence="20 21">
    <name type="scientific">Candidatus Muproteobacteria bacterium RIFCSPLOWO2_01_FULL_60_18</name>
    <dbReference type="NCBI Taxonomy" id="1817768"/>
    <lineage>
        <taxon>Bacteria</taxon>
        <taxon>Pseudomonadati</taxon>
        <taxon>Pseudomonadota</taxon>
        <taxon>Candidatus Muproteobacteria</taxon>
    </lineage>
</organism>
<protein>
    <recommendedName>
        <fullName evidence="4">Phosphate regulon sensor protein PhoR</fullName>
        <ecNumber evidence="3">2.7.13.3</ecNumber>
    </recommendedName>
</protein>
<dbReference type="Gene3D" id="1.10.287.130">
    <property type="match status" value="1"/>
</dbReference>
<keyword evidence="11" id="KW-0547">Nucleotide-binding</keyword>
<dbReference type="InterPro" id="IPR050351">
    <property type="entry name" value="BphY/WalK/GraS-like"/>
</dbReference>
<dbReference type="PANTHER" id="PTHR45453:SF1">
    <property type="entry name" value="PHOSPHATE REGULON SENSOR PROTEIN PHOR"/>
    <property type="match status" value="1"/>
</dbReference>
<dbReference type="SUPFAM" id="SSF55874">
    <property type="entry name" value="ATPase domain of HSP90 chaperone/DNA topoisomerase II/histidine kinase"/>
    <property type="match status" value="1"/>
</dbReference>
<dbReference type="CDD" id="cd00130">
    <property type="entry name" value="PAS"/>
    <property type="match status" value="1"/>
</dbReference>
<dbReference type="NCBIfam" id="TIGR02966">
    <property type="entry name" value="phoR_proteo"/>
    <property type="match status" value="1"/>
</dbReference>
<dbReference type="SUPFAM" id="SSF55785">
    <property type="entry name" value="PYP-like sensor domain (PAS domain)"/>
    <property type="match status" value="1"/>
</dbReference>
<dbReference type="GO" id="GO:0005524">
    <property type="term" value="F:ATP binding"/>
    <property type="evidence" value="ECO:0007669"/>
    <property type="project" value="UniProtKB-KW"/>
</dbReference>
<evidence type="ECO:0000256" key="2">
    <source>
        <dbReference type="ARBA" id="ARBA00004236"/>
    </source>
</evidence>
<dbReference type="FunFam" id="1.10.287.130:FF:000001">
    <property type="entry name" value="Two-component sensor histidine kinase"/>
    <property type="match status" value="1"/>
</dbReference>
<evidence type="ECO:0000256" key="15">
    <source>
        <dbReference type="ARBA" id="ARBA00023012"/>
    </source>
</evidence>
<evidence type="ECO:0000256" key="9">
    <source>
        <dbReference type="ARBA" id="ARBA00022679"/>
    </source>
</evidence>
<dbReference type="STRING" id="1817768.A3A87_01615"/>
<dbReference type="EC" id="2.7.13.3" evidence="3"/>
<dbReference type="InterPro" id="IPR004358">
    <property type="entry name" value="Sig_transdc_His_kin-like_C"/>
</dbReference>
<keyword evidence="8" id="KW-0592">Phosphate transport</keyword>
<evidence type="ECO:0000256" key="8">
    <source>
        <dbReference type="ARBA" id="ARBA00022592"/>
    </source>
</evidence>
<dbReference type="SMART" id="SM00091">
    <property type="entry name" value="PAS"/>
    <property type="match status" value="1"/>
</dbReference>
<comment type="catalytic activity">
    <reaction evidence="1">
        <text>ATP + protein L-histidine = ADP + protein N-phospho-L-histidine.</text>
        <dbReference type="EC" id="2.7.13.3"/>
    </reaction>
</comment>
<keyword evidence="9" id="KW-0808">Transferase</keyword>
<dbReference type="PANTHER" id="PTHR45453">
    <property type="entry name" value="PHOSPHATE REGULON SENSOR PROTEIN PHOR"/>
    <property type="match status" value="1"/>
</dbReference>
<evidence type="ECO:0000256" key="17">
    <source>
        <dbReference type="ARBA" id="ARBA00025207"/>
    </source>
</evidence>
<dbReference type="EMBL" id="MFTC01000031">
    <property type="protein sequence ID" value="OGI51861.1"/>
    <property type="molecule type" value="Genomic_DNA"/>
</dbReference>
<evidence type="ECO:0000313" key="20">
    <source>
        <dbReference type="EMBL" id="OGI51861.1"/>
    </source>
</evidence>
<evidence type="ECO:0000259" key="19">
    <source>
        <dbReference type="PROSITE" id="PS50109"/>
    </source>
</evidence>
<dbReference type="InterPro" id="IPR005467">
    <property type="entry name" value="His_kinase_dom"/>
</dbReference>
<keyword evidence="14 18" id="KW-1133">Transmembrane helix</keyword>
<evidence type="ECO:0000256" key="16">
    <source>
        <dbReference type="ARBA" id="ARBA00023136"/>
    </source>
</evidence>
<dbReference type="SMART" id="SM00388">
    <property type="entry name" value="HisKA"/>
    <property type="match status" value="1"/>
</dbReference>
<sequence>MSQNIWREIWILAGIAIASLVLGLVTGRPFLIAAIGFGLYIFLTMRQLQRLHHWLLNRQQAEIPDAEGLWGDVFNEIRKLMKQTEHREDQLNEMLGRFQSAAAAMPDAMVILSEEGDIEWANPSAGRLFGIKYPRDAGTRLFNLLRDPDFIQYLQRGDYSELLEINSPENSETHVSIQVTPFGSLQKLVIGRDVTRLARLEQMRRHFVANVSHELRTPLAVLGGFVETLNGMDQIRMEELKKHLATMQEQTLRMQRLVDDLLMLSKLETAPPRTHDETVDVISLLAGLKEQAELLSGEQHHVITIEADRNLRLLGSRDELLSAFSNLINNAVRYTPAGGRIALRWSATPDGGANFTVSDTGVGVALEHIPHLTERFYRVDTARSRASGGTGLGLSIVKHVLLRHDARLDIESELGVGSSFTCYFPPARARRANQSVTGVA</sequence>
<comment type="caution">
    <text evidence="20">The sequence shown here is derived from an EMBL/GenBank/DDBJ whole genome shotgun (WGS) entry which is preliminary data.</text>
</comment>
<dbReference type="Gene3D" id="3.30.450.20">
    <property type="entry name" value="PAS domain"/>
    <property type="match status" value="1"/>
</dbReference>
<dbReference type="Gene3D" id="3.30.565.10">
    <property type="entry name" value="Histidine kinase-like ATPase, C-terminal domain"/>
    <property type="match status" value="1"/>
</dbReference>
<keyword evidence="16 18" id="KW-0472">Membrane</keyword>
<keyword evidence="15" id="KW-0902">Two-component regulatory system</keyword>
<dbReference type="InterPro" id="IPR021766">
    <property type="entry name" value="PhoR_N"/>
</dbReference>
<keyword evidence="7" id="KW-0597">Phosphoprotein</keyword>
<evidence type="ECO:0000256" key="7">
    <source>
        <dbReference type="ARBA" id="ARBA00022553"/>
    </source>
</evidence>
<dbReference type="FunFam" id="3.30.565.10:FF:000006">
    <property type="entry name" value="Sensor histidine kinase WalK"/>
    <property type="match status" value="1"/>
</dbReference>
<dbReference type="NCBIfam" id="NF008235">
    <property type="entry name" value="PRK11006.1"/>
    <property type="match status" value="1"/>
</dbReference>
<evidence type="ECO:0000256" key="1">
    <source>
        <dbReference type="ARBA" id="ARBA00000085"/>
    </source>
</evidence>
<comment type="function">
    <text evidence="17">Member of the two-component regulatory system PhoR/PhoB involved in the phosphate regulon genes expression. PhoR may function as a membrane-associated protein kinase that phosphorylates PhoB in response to environmental signals.</text>
</comment>
<dbReference type="Pfam" id="PF11808">
    <property type="entry name" value="PhoR"/>
    <property type="match status" value="1"/>
</dbReference>
<keyword evidence="10 18" id="KW-0812">Transmembrane</keyword>
<dbReference type="InterPro" id="IPR036097">
    <property type="entry name" value="HisK_dim/P_sf"/>
</dbReference>
<dbReference type="InterPro" id="IPR003661">
    <property type="entry name" value="HisK_dim/P_dom"/>
</dbReference>
<feature type="transmembrane region" description="Helical" evidence="18">
    <location>
        <begin position="31"/>
        <end position="48"/>
    </location>
</feature>
<keyword evidence="13" id="KW-0067">ATP-binding</keyword>
<evidence type="ECO:0000256" key="4">
    <source>
        <dbReference type="ARBA" id="ARBA00019665"/>
    </source>
</evidence>
<dbReference type="InterPro" id="IPR035965">
    <property type="entry name" value="PAS-like_dom_sf"/>
</dbReference>
<dbReference type="GO" id="GO:0006817">
    <property type="term" value="P:phosphate ion transport"/>
    <property type="evidence" value="ECO:0007669"/>
    <property type="project" value="UniProtKB-KW"/>
</dbReference>
<dbReference type="Proteomes" id="UP000179037">
    <property type="component" value="Unassembled WGS sequence"/>
</dbReference>
<evidence type="ECO:0000256" key="10">
    <source>
        <dbReference type="ARBA" id="ARBA00022692"/>
    </source>
</evidence>
<dbReference type="InterPro" id="IPR000014">
    <property type="entry name" value="PAS"/>
</dbReference>
<evidence type="ECO:0000256" key="6">
    <source>
        <dbReference type="ARBA" id="ARBA00022475"/>
    </source>
</evidence>
<dbReference type="Pfam" id="PF13188">
    <property type="entry name" value="PAS_8"/>
    <property type="match status" value="1"/>
</dbReference>
<reference evidence="20 21" key="1">
    <citation type="journal article" date="2016" name="Nat. Commun.">
        <title>Thousands of microbial genomes shed light on interconnected biogeochemical processes in an aquifer system.</title>
        <authorList>
            <person name="Anantharaman K."/>
            <person name="Brown C.T."/>
            <person name="Hug L.A."/>
            <person name="Sharon I."/>
            <person name="Castelle C.J."/>
            <person name="Probst A.J."/>
            <person name="Thomas B.C."/>
            <person name="Singh A."/>
            <person name="Wilkins M.J."/>
            <person name="Karaoz U."/>
            <person name="Brodie E.L."/>
            <person name="Williams K.H."/>
            <person name="Hubbard S.S."/>
            <person name="Banfield J.F."/>
        </authorList>
    </citation>
    <scope>NUCLEOTIDE SEQUENCE [LARGE SCALE GENOMIC DNA]</scope>
</reference>
<dbReference type="SUPFAM" id="SSF47384">
    <property type="entry name" value="Homodimeric domain of signal transducing histidine kinase"/>
    <property type="match status" value="1"/>
</dbReference>
<dbReference type="GO" id="GO:0016036">
    <property type="term" value="P:cellular response to phosphate starvation"/>
    <property type="evidence" value="ECO:0007669"/>
    <property type="project" value="TreeGrafter"/>
</dbReference>
<evidence type="ECO:0000313" key="21">
    <source>
        <dbReference type="Proteomes" id="UP000179037"/>
    </source>
</evidence>
<accession>A0A1F6U3B6</accession>
<dbReference type="PRINTS" id="PR00344">
    <property type="entry name" value="BCTRLSENSOR"/>
</dbReference>
<evidence type="ECO:0000256" key="13">
    <source>
        <dbReference type="ARBA" id="ARBA00022840"/>
    </source>
</evidence>
<dbReference type="PROSITE" id="PS50109">
    <property type="entry name" value="HIS_KIN"/>
    <property type="match status" value="1"/>
</dbReference>
<evidence type="ECO:0000256" key="11">
    <source>
        <dbReference type="ARBA" id="ARBA00022741"/>
    </source>
</evidence>
<evidence type="ECO:0000256" key="18">
    <source>
        <dbReference type="SAM" id="Phobius"/>
    </source>
</evidence>
<keyword evidence="5" id="KW-0813">Transport</keyword>
<dbReference type="InterPro" id="IPR036890">
    <property type="entry name" value="HATPase_C_sf"/>
</dbReference>
<dbReference type="GO" id="GO:0004721">
    <property type="term" value="F:phosphoprotein phosphatase activity"/>
    <property type="evidence" value="ECO:0007669"/>
    <property type="project" value="InterPro"/>
</dbReference>
<name>A0A1F6U3B6_9PROT</name>
<comment type="subcellular location">
    <subcellularLocation>
        <location evidence="2">Cell membrane</location>
    </subcellularLocation>
</comment>
<dbReference type="Pfam" id="PF02518">
    <property type="entry name" value="HATPase_c"/>
    <property type="match status" value="1"/>
</dbReference>
<dbReference type="InterPro" id="IPR014310">
    <property type="entry name" value="Sig_transdc_His_kinase_PhoR"/>
</dbReference>
<dbReference type="SMART" id="SM00387">
    <property type="entry name" value="HATPase_c"/>
    <property type="match status" value="1"/>
</dbReference>
<evidence type="ECO:0000256" key="14">
    <source>
        <dbReference type="ARBA" id="ARBA00022989"/>
    </source>
</evidence>
<dbReference type="GO" id="GO:0000155">
    <property type="term" value="F:phosphorelay sensor kinase activity"/>
    <property type="evidence" value="ECO:0007669"/>
    <property type="project" value="InterPro"/>
</dbReference>
<dbReference type="GO" id="GO:0005886">
    <property type="term" value="C:plasma membrane"/>
    <property type="evidence" value="ECO:0007669"/>
    <property type="project" value="UniProtKB-SubCell"/>
</dbReference>
<keyword evidence="6" id="KW-1003">Cell membrane</keyword>